<dbReference type="InterPro" id="IPR004099">
    <property type="entry name" value="Pyr_nucl-diS_OxRdtase_dimer"/>
</dbReference>
<dbReference type="InterPro" id="IPR001100">
    <property type="entry name" value="Pyr_nuc-diS_OxRdtase"/>
</dbReference>
<feature type="domain" description="FAD/NAD(P)-binding" evidence="7">
    <location>
        <begin position="8"/>
        <end position="326"/>
    </location>
</feature>
<keyword evidence="5" id="KW-0520">NAD</keyword>
<evidence type="ECO:0000259" key="7">
    <source>
        <dbReference type="Pfam" id="PF07992"/>
    </source>
</evidence>
<organism evidence="8 9">
    <name type="scientific">Streptomyces tendae</name>
    <dbReference type="NCBI Taxonomy" id="1932"/>
    <lineage>
        <taxon>Bacteria</taxon>
        <taxon>Bacillati</taxon>
        <taxon>Actinomycetota</taxon>
        <taxon>Actinomycetes</taxon>
        <taxon>Kitasatosporales</taxon>
        <taxon>Streptomycetaceae</taxon>
        <taxon>Streptomyces</taxon>
    </lineage>
</organism>
<dbReference type="PIRSF" id="PIRSF000350">
    <property type="entry name" value="Mercury_reductase_MerA"/>
    <property type="match status" value="1"/>
</dbReference>
<evidence type="ECO:0000256" key="2">
    <source>
        <dbReference type="ARBA" id="ARBA00007532"/>
    </source>
</evidence>
<proteinExistence type="inferred from homology"/>
<dbReference type="Pfam" id="PF07992">
    <property type="entry name" value="Pyr_redox_2"/>
    <property type="match status" value="1"/>
</dbReference>
<keyword evidence="9" id="KW-1185">Reference proteome</keyword>
<dbReference type="RefSeq" id="WP_150157596.1">
    <property type="nucleotide sequence ID" value="NZ_CP043960.1"/>
</dbReference>
<gene>
    <name evidence="8" type="ORF">F3L20_31850</name>
</gene>
<feature type="domain" description="Pyridine nucleotide-disulphide oxidoreductase dimerisation" evidence="6">
    <location>
        <begin position="364"/>
        <end position="470"/>
    </location>
</feature>
<dbReference type="SUPFAM" id="SSF51905">
    <property type="entry name" value="FAD/NAD(P)-binding domain"/>
    <property type="match status" value="1"/>
</dbReference>
<keyword evidence="4" id="KW-0274">FAD</keyword>
<sequence length="485" mass="51465">MNEAPRAYDVVVVGAGPVGENVADRAHAAGLSTVIVERELLGGECSFWACEPSKALLRPVMARADARRVPGMSRAAQAPLDLDAVFAHRDRMAGHWKDDDQVTWLDSVGVDLVRGHARLTGPRRVAVHTPDRRTVLLTARHAVVVCTGTGTALPDIPGIDTVRPWTNREATGADLVPGRLAVVGGGVVGVELATAWQALGAHVTLLVRGEGLLRTMEPFAGELVAAELREAGVDIRTGVEVTSVERPDGTAGHVRITLADGAELAADEILFATGRAPRTADLGLETVGLTPGTWLTVDDTYQVTDVPGGWLYAVGDVNRRALMTHQGKYQARIAGAIIGARAAGEALDVSDWGAHTGTADHLAVPQVVFTTPEVASVGLTTHEARRTGRRVEVVDYDLSLLAGAQQYAAGYRGRARMLIDTDRRTVAGVTFAGPGVAELLQSATIAVSGEVPLDRLWHAVPAFPTISEVWLRLLETYRDEGGRPL</sequence>
<dbReference type="EMBL" id="CP043960">
    <property type="protein sequence ID" value="QER90311.1"/>
    <property type="molecule type" value="Genomic_DNA"/>
</dbReference>
<dbReference type="InterPro" id="IPR050151">
    <property type="entry name" value="Class-I_Pyr_Nuc-Dis_Oxidored"/>
</dbReference>
<evidence type="ECO:0000313" key="8">
    <source>
        <dbReference type="EMBL" id="QER90311.1"/>
    </source>
</evidence>
<dbReference type="PANTHER" id="PTHR22912:SF151">
    <property type="entry name" value="DIHYDROLIPOYL DEHYDROGENASE, MITOCHONDRIAL"/>
    <property type="match status" value="1"/>
</dbReference>
<comment type="similarity">
    <text evidence="2">Belongs to the class-I pyridine nucleotide-disulfide oxidoreductase family.</text>
</comment>
<dbReference type="SUPFAM" id="SSF55424">
    <property type="entry name" value="FAD/NAD-linked reductases, dimerisation (C-terminal) domain"/>
    <property type="match status" value="1"/>
</dbReference>
<dbReference type="Proteomes" id="UP000324308">
    <property type="component" value="Plasmid unnamed1"/>
</dbReference>
<dbReference type="InterPro" id="IPR016156">
    <property type="entry name" value="FAD/NAD-linked_Rdtase_dimer_sf"/>
</dbReference>
<keyword evidence="3" id="KW-0285">Flavoprotein</keyword>
<protein>
    <submittedName>
        <fullName evidence="8">NAD(P)/FAD-dependent oxidoreductase</fullName>
    </submittedName>
</protein>
<dbReference type="Gene3D" id="3.30.390.30">
    <property type="match status" value="1"/>
</dbReference>
<evidence type="ECO:0000256" key="5">
    <source>
        <dbReference type="ARBA" id="ARBA00023027"/>
    </source>
</evidence>
<evidence type="ECO:0000256" key="1">
    <source>
        <dbReference type="ARBA" id="ARBA00001974"/>
    </source>
</evidence>
<dbReference type="Gene3D" id="3.50.50.60">
    <property type="entry name" value="FAD/NAD(P)-binding domain"/>
    <property type="match status" value="2"/>
</dbReference>
<accession>A0ABX6A098</accession>
<dbReference type="InterPro" id="IPR023753">
    <property type="entry name" value="FAD/NAD-binding_dom"/>
</dbReference>
<name>A0ABX6A098_STRTE</name>
<keyword evidence="8" id="KW-0614">Plasmid</keyword>
<evidence type="ECO:0000313" key="9">
    <source>
        <dbReference type="Proteomes" id="UP000324308"/>
    </source>
</evidence>
<dbReference type="PRINTS" id="PR00368">
    <property type="entry name" value="FADPNR"/>
</dbReference>
<dbReference type="InterPro" id="IPR036188">
    <property type="entry name" value="FAD/NAD-bd_sf"/>
</dbReference>
<dbReference type="PANTHER" id="PTHR22912">
    <property type="entry name" value="DISULFIDE OXIDOREDUCTASE"/>
    <property type="match status" value="1"/>
</dbReference>
<evidence type="ECO:0000259" key="6">
    <source>
        <dbReference type="Pfam" id="PF02852"/>
    </source>
</evidence>
<evidence type="ECO:0000256" key="3">
    <source>
        <dbReference type="ARBA" id="ARBA00022630"/>
    </source>
</evidence>
<reference evidence="8 9" key="1">
    <citation type="submission" date="2019-09" db="EMBL/GenBank/DDBJ databases">
        <title>Draft genome sequence of the Ebosin-producing strain Streptomyces sp. 139.</title>
        <authorList>
            <person name="Ai L."/>
            <person name="Geng M."/>
            <person name="Ma M."/>
            <person name="Bai L."/>
        </authorList>
    </citation>
    <scope>NUCLEOTIDE SEQUENCE [LARGE SCALE GENOMIC DNA]</scope>
    <source>
        <strain evidence="8 9">139</strain>
        <plasmid evidence="8 9">unnamed1</plasmid>
    </source>
</reference>
<evidence type="ECO:0000256" key="4">
    <source>
        <dbReference type="ARBA" id="ARBA00022827"/>
    </source>
</evidence>
<comment type="cofactor">
    <cofactor evidence="1">
        <name>FAD</name>
        <dbReference type="ChEBI" id="CHEBI:57692"/>
    </cofactor>
</comment>
<geneLocation type="plasmid" evidence="8 9">
    <name>unnamed1</name>
</geneLocation>
<dbReference type="PRINTS" id="PR00411">
    <property type="entry name" value="PNDRDTASEI"/>
</dbReference>
<dbReference type="Pfam" id="PF02852">
    <property type="entry name" value="Pyr_redox_dim"/>
    <property type="match status" value="1"/>
</dbReference>